<feature type="compositionally biased region" description="Low complexity" evidence="1">
    <location>
        <begin position="73"/>
        <end position="97"/>
    </location>
</feature>
<sequence>MADCAKSAGPSGDDAGRTGPAQDGLAPGPGDWSIEGGPRKAAPGDSGAVSGGLAEADGLVGSHAEPGTDAGLAGDAVSAGGPSASGSAAGDSVTGGDMADAGLPDQDLAEGPSDPDDPLALALAATGDAEIAVLSGAAGLAAGEEPPRADVLQNSFGRAGPDPAEAARRAAVRASAERLIAALDRALGATLDAILHHPEFQRLEALWRGVHWLVSGLEDPMVKVRILDVRWTEIARDLERALDFDQSRLFDLVYNQEFGMPGGEPYGVMLVDHAVSHRLGRETRVDDIAVLESLADVAAAAFCPFIFGADPTVLGLEDFAELDLRQDLSPTLQDPAFARWNRMRARPDSRFLGVVMPRLLARPLHRGRDHPRLGFVYDEGAEGANDLLWLNGGFALAHVATRAMSRYRWPAAIRGTVPRGEGGLIDGPARQFLPSDREGLVARFAVENAVSEDQEVALNEAGIIAIRGLHLTGMAAFLNLPSLHKPPRYDNEAGTMNAKMGAMLNYIFCVARFAHYIKVMARDWVGKYQGRDECEQLLQTWLSSYVTGSDDATPETRVRYPLREGRVSVVEIPGKPGSFGCEVAIRPHYQLDQIASEFRLTTVIASGQGG</sequence>
<keyword evidence="5" id="KW-1185">Reference proteome</keyword>
<dbReference type="InterPro" id="IPR010269">
    <property type="entry name" value="T6SS_TssC-like"/>
</dbReference>
<proteinExistence type="predicted"/>
<evidence type="ECO:0000313" key="5">
    <source>
        <dbReference type="Proteomes" id="UP001595604"/>
    </source>
</evidence>
<dbReference type="InterPro" id="IPR044031">
    <property type="entry name" value="TssC1_N"/>
</dbReference>
<evidence type="ECO:0000256" key="1">
    <source>
        <dbReference type="SAM" id="MobiDB-lite"/>
    </source>
</evidence>
<dbReference type="NCBIfam" id="TIGR03355">
    <property type="entry name" value="VI_chp_2"/>
    <property type="match status" value="1"/>
</dbReference>
<dbReference type="EMBL" id="JBHRTQ010000007">
    <property type="protein sequence ID" value="MFC3174569.1"/>
    <property type="molecule type" value="Genomic_DNA"/>
</dbReference>
<feature type="region of interest" description="Disordered" evidence="1">
    <location>
        <begin position="1"/>
        <end position="120"/>
    </location>
</feature>
<organism evidence="4 5">
    <name type="scientific">Novosphingobium bradum</name>
    <dbReference type="NCBI Taxonomy" id="1737444"/>
    <lineage>
        <taxon>Bacteria</taxon>
        <taxon>Pseudomonadati</taxon>
        <taxon>Pseudomonadota</taxon>
        <taxon>Alphaproteobacteria</taxon>
        <taxon>Sphingomonadales</taxon>
        <taxon>Sphingomonadaceae</taxon>
        <taxon>Novosphingobium</taxon>
    </lineage>
</organism>
<dbReference type="Proteomes" id="UP001595604">
    <property type="component" value="Unassembled WGS sequence"/>
</dbReference>
<name>A0ABV7ISK8_9SPHN</name>
<gene>
    <name evidence="4" type="primary">tssC</name>
    <name evidence="4" type="ORF">ACFOD9_09915</name>
</gene>
<comment type="caution">
    <text evidence="4">The sequence shown here is derived from an EMBL/GenBank/DDBJ whole genome shotgun (WGS) entry which is preliminary data.</text>
</comment>
<dbReference type="Pfam" id="PF18945">
    <property type="entry name" value="VipB_2"/>
    <property type="match status" value="1"/>
</dbReference>
<feature type="domain" description="TssC1 N-terminal" evidence="2">
    <location>
        <begin position="178"/>
        <end position="484"/>
    </location>
</feature>
<feature type="domain" description="TssC1 C-terminal" evidence="3">
    <location>
        <begin position="495"/>
        <end position="602"/>
    </location>
</feature>
<protein>
    <submittedName>
        <fullName evidence="4">Type VI secretion system contractile sheath large subunit</fullName>
    </submittedName>
</protein>
<evidence type="ECO:0000259" key="2">
    <source>
        <dbReference type="Pfam" id="PF05943"/>
    </source>
</evidence>
<dbReference type="Pfam" id="PF05943">
    <property type="entry name" value="VipB"/>
    <property type="match status" value="1"/>
</dbReference>
<reference evidence="5" key="1">
    <citation type="journal article" date="2019" name="Int. J. Syst. Evol. Microbiol.">
        <title>The Global Catalogue of Microorganisms (GCM) 10K type strain sequencing project: providing services to taxonomists for standard genome sequencing and annotation.</title>
        <authorList>
            <consortium name="The Broad Institute Genomics Platform"/>
            <consortium name="The Broad Institute Genome Sequencing Center for Infectious Disease"/>
            <person name="Wu L."/>
            <person name="Ma J."/>
        </authorList>
    </citation>
    <scope>NUCLEOTIDE SEQUENCE [LARGE SCALE GENOMIC DNA]</scope>
    <source>
        <strain evidence="5">KCTC 42984</strain>
    </source>
</reference>
<dbReference type="PANTHER" id="PTHR35565:SF3">
    <property type="entry name" value="TYPE VI SECRETION SYSTEM SHEATH PROTEIN TSSC1"/>
    <property type="match status" value="1"/>
</dbReference>
<dbReference type="RefSeq" id="WP_379509918.1">
    <property type="nucleotide sequence ID" value="NZ_JBHRTQ010000007.1"/>
</dbReference>
<evidence type="ECO:0000313" key="4">
    <source>
        <dbReference type="EMBL" id="MFC3174569.1"/>
    </source>
</evidence>
<evidence type="ECO:0000259" key="3">
    <source>
        <dbReference type="Pfam" id="PF18945"/>
    </source>
</evidence>
<dbReference type="InterPro" id="IPR044032">
    <property type="entry name" value="TssC1_C"/>
</dbReference>
<dbReference type="PANTHER" id="PTHR35565">
    <property type="entry name" value="CYTOPLASMIC PROTEIN-RELATED"/>
    <property type="match status" value="1"/>
</dbReference>
<accession>A0ABV7ISK8</accession>